<comment type="caution">
    <text evidence="2">The sequence shown here is derived from an EMBL/GenBank/DDBJ whole genome shotgun (WGS) entry which is preliminary data.</text>
</comment>
<proteinExistence type="predicted"/>
<evidence type="ECO:0000313" key="3">
    <source>
        <dbReference type="Proteomes" id="UP001185092"/>
    </source>
</evidence>
<keyword evidence="3" id="KW-1185">Reference proteome</keyword>
<gene>
    <name evidence="2" type="ORF">HNQ88_001225</name>
</gene>
<accession>A0AAE3XND3</accession>
<reference evidence="2" key="1">
    <citation type="submission" date="2023-07" db="EMBL/GenBank/DDBJ databases">
        <title>Genomic Encyclopedia of Type Strains, Phase IV (KMG-IV): sequencing the most valuable type-strain genomes for metagenomic binning, comparative biology and taxonomic classification.</title>
        <authorList>
            <person name="Goeker M."/>
        </authorList>
    </citation>
    <scope>NUCLEOTIDE SEQUENCE</scope>
    <source>
        <strain evidence="2">DSM 26174</strain>
    </source>
</reference>
<feature type="region of interest" description="Disordered" evidence="1">
    <location>
        <begin position="1"/>
        <end position="31"/>
    </location>
</feature>
<dbReference type="AlphaFoldDB" id="A0AAE3XND3"/>
<dbReference type="EMBL" id="JAVDQD010000001">
    <property type="protein sequence ID" value="MDR6238249.1"/>
    <property type="molecule type" value="Genomic_DNA"/>
</dbReference>
<sequence>MAIQHNPYEQESRSFKPLQASRAGKSVMPPPIMNENEVVQRAVGFEIELDYNPYWNEEHMDELNKGRVFPKDSKFPMFKKGDVLLKGDGFELQTDISYDNFIPYLELVTDPFEESLSGYHRMGETMMRMMSFMEEVYKEARIHWYNFRLPAKAKAFGNIPPKFENLVFKLGRGSISSGLFQATAGISLSAISDIFEDLAEPRAEESEELKQKRKEGRKFLIDWQEDVEYDEDYLHNARAFRHVADVVNDLQMEYGFDASLAGLLKMIGQYFIMGNERMEKYPKSMPSILARTDFSCLFEEATKSCDSVRIQSIWMSMIESLNDRLNIGPLSLPLYRHGIYLAKKCKKYYSGKERLLDVMTRERWAMKIAQGRDELTEAFFPVPEAKEELESMGAMGNHLDNLDPLGLEKVPVFELRGFTHKLPYSIWGEFAHTIFKWVVAKNKGKQAFFNDNETCS</sequence>
<organism evidence="2 3">
    <name type="scientific">Aureibacter tunicatorum</name>
    <dbReference type="NCBI Taxonomy" id="866807"/>
    <lineage>
        <taxon>Bacteria</taxon>
        <taxon>Pseudomonadati</taxon>
        <taxon>Bacteroidota</taxon>
        <taxon>Cytophagia</taxon>
        <taxon>Cytophagales</taxon>
        <taxon>Persicobacteraceae</taxon>
        <taxon>Aureibacter</taxon>
    </lineage>
</organism>
<evidence type="ECO:0000256" key="1">
    <source>
        <dbReference type="SAM" id="MobiDB-lite"/>
    </source>
</evidence>
<evidence type="ECO:0000313" key="2">
    <source>
        <dbReference type="EMBL" id="MDR6238249.1"/>
    </source>
</evidence>
<dbReference type="Proteomes" id="UP001185092">
    <property type="component" value="Unassembled WGS sequence"/>
</dbReference>
<name>A0AAE3XND3_9BACT</name>
<protein>
    <submittedName>
        <fullName evidence="2">Uncharacterized protein</fullName>
    </submittedName>
</protein>
<dbReference type="RefSeq" id="WP_309937723.1">
    <property type="nucleotide sequence ID" value="NZ_AP025305.1"/>
</dbReference>